<reference evidence="3" key="1">
    <citation type="journal article" date="2022" name="Plant J.">
        <title>Strategies of tolerance reflected in two North American maple genomes.</title>
        <authorList>
            <person name="McEvoy S.L."/>
            <person name="Sezen U.U."/>
            <person name="Trouern-Trend A."/>
            <person name="McMahon S.M."/>
            <person name="Schaberg P.G."/>
            <person name="Yang J."/>
            <person name="Wegrzyn J.L."/>
            <person name="Swenson N.G."/>
        </authorList>
    </citation>
    <scope>NUCLEOTIDE SEQUENCE</scope>
    <source>
        <strain evidence="3">NS2018</strain>
    </source>
</reference>
<evidence type="ECO:0000313" key="3">
    <source>
        <dbReference type="EMBL" id="KAK0602233.1"/>
    </source>
</evidence>
<evidence type="ECO:0000313" key="4">
    <source>
        <dbReference type="Proteomes" id="UP001168877"/>
    </source>
</evidence>
<gene>
    <name evidence="3" type="ORF">LWI29_031594</name>
</gene>
<dbReference type="InterPro" id="IPR032675">
    <property type="entry name" value="LRR_dom_sf"/>
</dbReference>
<dbReference type="GO" id="GO:0005634">
    <property type="term" value="C:nucleus"/>
    <property type="evidence" value="ECO:0007669"/>
    <property type="project" value="TreeGrafter"/>
</dbReference>
<dbReference type="InterPro" id="IPR041567">
    <property type="entry name" value="COI1_F-box"/>
</dbReference>
<dbReference type="SUPFAM" id="SSF52047">
    <property type="entry name" value="RNI-like"/>
    <property type="match status" value="1"/>
</dbReference>
<evidence type="ECO:0000259" key="1">
    <source>
        <dbReference type="Pfam" id="PF18511"/>
    </source>
</evidence>
<reference evidence="3" key="2">
    <citation type="submission" date="2023-06" db="EMBL/GenBank/DDBJ databases">
        <authorList>
            <person name="Swenson N.G."/>
            <person name="Wegrzyn J.L."/>
            <person name="Mcevoy S.L."/>
        </authorList>
    </citation>
    <scope>NUCLEOTIDE SEQUENCE</scope>
    <source>
        <strain evidence="3">NS2018</strain>
        <tissue evidence="3">Leaf</tissue>
    </source>
</reference>
<keyword evidence="4" id="KW-1185">Reference proteome</keyword>
<feature type="domain" description="COI1 F-box" evidence="1">
    <location>
        <begin position="119"/>
        <end position="156"/>
    </location>
</feature>
<evidence type="ECO:0000259" key="2">
    <source>
        <dbReference type="Pfam" id="PF25372"/>
    </source>
</evidence>
<dbReference type="GO" id="GO:0019005">
    <property type="term" value="C:SCF ubiquitin ligase complex"/>
    <property type="evidence" value="ECO:0007669"/>
    <property type="project" value="TreeGrafter"/>
</dbReference>
<protein>
    <submittedName>
        <fullName evidence="3">Uncharacterized protein</fullName>
    </submittedName>
</protein>
<proteinExistence type="predicted"/>
<dbReference type="PANTHER" id="PTHR13318:SF148">
    <property type="entry name" value="F-BOX PROTEIN MAX2"/>
    <property type="match status" value="1"/>
</dbReference>
<dbReference type="PANTHER" id="PTHR13318">
    <property type="entry name" value="PARTNER OF PAIRED, ISOFORM B-RELATED"/>
    <property type="match status" value="1"/>
</dbReference>
<name>A0AA39W4L9_ACESA</name>
<organism evidence="3 4">
    <name type="scientific">Acer saccharum</name>
    <name type="common">Sugar maple</name>
    <dbReference type="NCBI Taxonomy" id="4024"/>
    <lineage>
        <taxon>Eukaryota</taxon>
        <taxon>Viridiplantae</taxon>
        <taxon>Streptophyta</taxon>
        <taxon>Embryophyta</taxon>
        <taxon>Tracheophyta</taxon>
        <taxon>Spermatophyta</taxon>
        <taxon>Magnoliopsida</taxon>
        <taxon>eudicotyledons</taxon>
        <taxon>Gunneridae</taxon>
        <taxon>Pentapetalae</taxon>
        <taxon>rosids</taxon>
        <taxon>malvids</taxon>
        <taxon>Sapindales</taxon>
        <taxon>Sapindaceae</taxon>
        <taxon>Hippocastanoideae</taxon>
        <taxon>Acereae</taxon>
        <taxon>Acer</taxon>
    </lineage>
</organism>
<dbReference type="Pfam" id="PF25372">
    <property type="entry name" value="DUF7885"/>
    <property type="match status" value="1"/>
</dbReference>
<dbReference type="EMBL" id="JAUESC010000003">
    <property type="protein sequence ID" value="KAK0602233.1"/>
    <property type="molecule type" value="Genomic_DNA"/>
</dbReference>
<dbReference type="AlphaFoldDB" id="A0AA39W4L9"/>
<dbReference type="Gene3D" id="3.80.10.10">
    <property type="entry name" value="Ribonuclease Inhibitor"/>
    <property type="match status" value="1"/>
</dbReference>
<dbReference type="Pfam" id="PF18511">
    <property type="entry name" value="F-box_5"/>
    <property type="match status" value="1"/>
</dbReference>
<feature type="domain" description="F-box/LRR-repeat protein 15-like leucin rich repeat" evidence="2">
    <location>
        <begin position="393"/>
        <end position="528"/>
    </location>
</feature>
<dbReference type="InterPro" id="IPR057207">
    <property type="entry name" value="FBXL15_LRR"/>
</dbReference>
<sequence>MPHTTGRGGLARLEDKMIKIKKYKPTSSESSGSFTNDAIGAILGGEQNGRVRGLRFGATPSRVTLQEHNKSYVAHLEKQLRDLKEQFAEFQSHFFQQMSLREVPRHYYIMAVATTINVLPDTILSDICASIDDTRSRNSISLVNRRFYLLERTTRTSITLRGNARHLFMIPTCFRSVTDLDLSLLSPWGHPLFSSSSSTSDPLLLAHRLRQAFPLVASLTVYSRSPSTLEVLLPQWPGLSHVKLVRWHQRPQSPVGADFVPLFEQCKLLTSLDLSNFYYWTEDLPPVLQAYPKISANLTHLNLLTVSFREGFKTNEIQEITAACPNLSKFLVACMFDPLNFGFVGDEALSAIAKNCPKLSLLHLVHALSMANTRGDPESDGYTSEDARISQETLIELFSGLPLLEELVLDVCKNVRNCSIALELLKTECQNLKILKLGQFHGLCLAVESQLDGVALCEGLDSLSIKNSADLTDMGLIAIGRGCCRLSKFEVEGCKNITVQGMRTVACLLRKTLVDVKISYCKNLDAKSSCKALEPVRDRIQRLHIDCVWSELDESWSSSDELDESGSSSDEFAYNFDLFYYTFDVLEEDTRTKKKCKYSVKDNNKAELNCNGNGFWCKTWKSLKYLSLWIEVGDVLDPLPTVGLDDCPNLEEIRIKVEGDCRGHYKTRKQAFGLDNLLLYPRLSKMQLDCSDTIVYTLTAPPGQMDMSSWERYFLNSIEILTLNELQYWPPQDNDAIRRSPSFLAAALLQQCRALRKLFIHGTAHEHFMMYLRDIRKLRDAQLRNDYYPAPDHDMSTEMRLDSCSRFEEALNMKLVND</sequence>
<accession>A0AA39W4L9</accession>
<dbReference type="GO" id="GO:0031146">
    <property type="term" value="P:SCF-dependent proteasomal ubiquitin-dependent protein catabolic process"/>
    <property type="evidence" value="ECO:0007669"/>
    <property type="project" value="TreeGrafter"/>
</dbReference>
<dbReference type="Proteomes" id="UP001168877">
    <property type="component" value="Unassembled WGS sequence"/>
</dbReference>
<comment type="caution">
    <text evidence="3">The sequence shown here is derived from an EMBL/GenBank/DDBJ whole genome shotgun (WGS) entry which is preliminary data.</text>
</comment>
<dbReference type="Gene3D" id="1.20.1280.50">
    <property type="match status" value="1"/>
</dbReference>
<dbReference type="CDD" id="cd22159">
    <property type="entry name" value="F-box_AtTIR1-like"/>
    <property type="match status" value="1"/>
</dbReference>